<name>A0ACB7XMB6_9ERIC</name>
<sequence length="590" mass="63132">MQLNKDFKPLFKLLETQPDPTGKDLSSCGLHNFIRSMNVDIGQIQMHEDDANLSLIDFGKLLSLSPNAAGANQTSRQGILSKLTLEGSMLGSGNLPSSLSSIVDEGMIQAIPVSSPSSGPTRGAYLKKIFASNSDLDLSSIRSTHSTDSSSTMDKDQLHASGNRSSLLLSPPRLISSQVSAPILKSIGPINSTTATVDGSFKVSGSSSWAKTTESERPDVAVSPSSSLYAVKRSRKRTVSDMLNLIPSLLEDYSGFSSRRKLAESGFKQQISPYPLFSSEIVGRPEGRIAEANKGNAPSRIYMYQHFFIGDTWQHICLGLGRPGSMCWDVKINDQHFKDLWNFRMGAILLHGALKFVLPILLTWILTCYDPEGVVLSYHSVKPDSIKTLLADVERLYNARMFALGMRKLLGFLEDFINGAEVASLLDCICLTAGPLHALARATRLAGAGPASVVPGVASSISAVRKPSGYPEHQSHLQSSSSINGSQATTAIGGNPITSTAAASLGNHNLHGSVMLAAAAWGVPSIVPSSLLPIDVSAVLRGPNWISEMHRKYFAVDMRCFAGDHVWLQPATTPKGGPSAELLGCPTASL</sequence>
<dbReference type="Proteomes" id="UP000828048">
    <property type="component" value="Chromosome 1"/>
</dbReference>
<reference evidence="1 2" key="1">
    <citation type="journal article" date="2021" name="Hortic Res">
        <title>High-quality reference genome and annotation aids understanding of berry development for evergreen blueberry (Vaccinium darrowii).</title>
        <authorList>
            <person name="Yu J."/>
            <person name="Hulse-Kemp A.M."/>
            <person name="Babiker E."/>
            <person name="Staton M."/>
        </authorList>
    </citation>
    <scope>NUCLEOTIDE SEQUENCE [LARGE SCALE GENOMIC DNA]</scope>
    <source>
        <strain evidence="2">cv. NJ 8807/NJ 8810</strain>
        <tissue evidence="1">Young leaf</tissue>
    </source>
</reference>
<organism evidence="1 2">
    <name type="scientific">Vaccinium darrowii</name>
    <dbReference type="NCBI Taxonomy" id="229202"/>
    <lineage>
        <taxon>Eukaryota</taxon>
        <taxon>Viridiplantae</taxon>
        <taxon>Streptophyta</taxon>
        <taxon>Embryophyta</taxon>
        <taxon>Tracheophyta</taxon>
        <taxon>Spermatophyta</taxon>
        <taxon>Magnoliopsida</taxon>
        <taxon>eudicotyledons</taxon>
        <taxon>Gunneridae</taxon>
        <taxon>Pentapetalae</taxon>
        <taxon>asterids</taxon>
        <taxon>Ericales</taxon>
        <taxon>Ericaceae</taxon>
        <taxon>Vaccinioideae</taxon>
        <taxon>Vaccinieae</taxon>
        <taxon>Vaccinium</taxon>
    </lineage>
</organism>
<comment type="caution">
    <text evidence="1">The sequence shown here is derived from an EMBL/GenBank/DDBJ whole genome shotgun (WGS) entry which is preliminary data.</text>
</comment>
<protein>
    <submittedName>
        <fullName evidence="1">Uncharacterized protein</fullName>
    </submittedName>
</protein>
<dbReference type="EMBL" id="CM037151">
    <property type="protein sequence ID" value="KAH7842076.1"/>
    <property type="molecule type" value="Genomic_DNA"/>
</dbReference>
<evidence type="ECO:0000313" key="1">
    <source>
        <dbReference type="EMBL" id="KAH7842076.1"/>
    </source>
</evidence>
<gene>
    <name evidence="1" type="ORF">Vadar_001210</name>
</gene>
<accession>A0ACB7XMB6</accession>
<evidence type="ECO:0000313" key="2">
    <source>
        <dbReference type="Proteomes" id="UP000828048"/>
    </source>
</evidence>
<keyword evidence="2" id="KW-1185">Reference proteome</keyword>
<proteinExistence type="predicted"/>